<dbReference type="EMBL" id="JAVREV010000014">
    <property type="protein sequence ID" value="MDT0445540.1"/>
    <property type="molecule type" value="Genomic_DNA"/>
</dbReference>
<evidence type="ECO:0000256" key="1">
    <source>
        <dbReference type="SAM" id="MobiDB-lite"/>
    </source>
</evidence>
<feature type="compositionally biased region" description="Basic and acidic residues" evidence="1">
    <location>
        <begin position="137"/>
        <end position="148"/>
    </location>
</feature>
<comment type="caution">
    <text evidence="3">The sequence shown here is derived from an EMBL/GenBank/DDBJ whole genome shotgun (WGS) entry which is preliminary data.</text>
</comment>
<evidence type="ECO:0000256" key="2">
    <source>
        <dbReference type="SAM" id="SignalP"/>
    </source>
</evidence>
<evidence type="ECO:0008006" key="5">
    <source>
        <dbReference type="Google" id="ProtNLM"/>
    </source>
</evidence>
<sequence length="211" mass="20410">MGIACSPRSRLGLSLCAAAMCAGAALAGPAQAASPAAPAAPAAEERPDGGGGVRVTPVSPRPGDEVELRVHGCAGAYGTARSEAFVAQVRLAPAPGGGLFGEAKVRSGAEPGVYPIDVACEAKHGKVTGRLIITGRDGGRDPGHHERPGPGGHPGAGEPTGPVRAGGGGTAAGGGAETGPAAAETTGLTLLSCALVSGALLAVWRLHARES</sequence>
<evidence type="ECO:0000313" key="3">
    <source>
        <dbReference type="EMBL" id="MDT0445540.1"/>
    </source>
</evidence>
<feature type="region of interest" description="Disordered" evidence="1">
    <location>
        <begin position="134"/>
        <end position="181"/>
    </location>
</feature>
<reference evidence="4" key="1">
    <citation type="submission" date="2023-07" db="EMBL/GenBank/DDBJ databases">
        <title>30 novel species of actinomycetes from the DSMZ collection.</title>
        <authorList>
            <person name="Nouioui I."/>
        </authorList>
    </citation>
    <scope>NUCLEOTIDE SEQUENCE [LARGE SCALE GENOMIC DNA]</scope>
    <source>
        <strain evidence="4">DSM 41886</strain>
    </source>
</reference>
<feature type="region of interest" description="Disordered" evidence="1">
    <location>
        <begin position="37"/>
        <end position="65"/>
    </location>
</feature>
<organism evidence="3 4">
    <name type="scientific">Streptomyces johnsoniae</name>
    <dbReference type="NCBI Taxonomy" id="3075532"/>
    <lineage>
        <taxon>Bacteria</taxon>
        <taxon>Bacillati</taxon>
        <taxon>Actinomycetota</taxon>
        <taxon>Actinomycetes</taxon>
        <taxon>Kitasatosporales</taxon>
        <taxon>Streptomycetaceae</taxon>
        <taxon>Streptomyces</taxon>
    </lineage>
</organism>
<dbReference type="RefSeq" id="WP_311619732.1">
    <property type="nucleotide sequence ID" value="NZ_JAVREV010000014.1"/>
</dbReference>
<evidence type="ECO:0000313" key="4">
    <source>
        <dbReference type="Proteomes" id="UP001183615"/>
    </source>
</evidence>
<keyword evidence="4" id="KW-1185">Reference proteome</keyword>
<dbReference type="Proteomes" id="UP001183615">
    <property type="component" value="Unassembled WGS sequence"/>
</dbReference>
<feature type="signal peptide" evidence="2">
    <location>
        <begin position="1"/>
        <end position="32"/>
    </location>
</feature>
<accession>A0ABU2S9A8</accession>
<name>A0ABU2S9A8_9ACTN</name>
<feature type="compositionally biased region" description="Gly residues" evidence="1">
    <location>
        <begin position="164"/>
        <end position="177"/>
    </location>
</feature>
<feature type="chain" id="PRO_5047533490" description="Sortase" evidence="2">
    <location>
        <begin position="33"/>
        <end position="211"/>
    </location>
</feature>
<gene>
    <name evidence="3" type="ORF">RM779_23505</name>
</gene>
<protein>
    <recommendedName>
        <fullName evidence="5">Sortase</fullName>
    </recommendedName>
</protein>
<proteinExistence type="predicted"/>
<keyword evidence="2" id="KW-0732">Signal</keyword>